<dbReference type="SMART" id="SM00184">
    <property type="entry name" value="RING"/>
    <property type="match status" value="1"/>
</dbReference>
<dbReference type="InterPro" id="IPR006574">
    <property type="entry name" value="PRY"/>
</dbReference>
<keyword evidence="1" id="KW-0399">Innate immunity</keyword>
<dbReference type="Pfam" id="PF00643">
    <property type="entry name" value="zf-B_box"/>
    <property type="match status" value="1"/>
</dbReference>
<reference evidence="11" key="2">
    <citation type="submission" date="2025-09" db="UniProtKB">
        <authorList>
            <consortium name="Ensembl"/>
        </authorList>
    </citation>
    <scope>IDENTIFICATION</scope>
</reference>
<dbReference type="RefSeq" id="XP_016336920.1">
    <property type="nucleotide sequence ID" value="XM_016481434.1"/>
</dbReference>
<accession>A0A671LTZ7</accession>
<gene>
    <name evidence="11" type="primary">LOC107685016</name>
</gene>
<evidence type="ECO:0000256" key="6">
    <source>
        <dbReference type="PROSITE-ProRule" id="PRU00024"/>
    </source>
</evidence>
<reference evidence="11" key="1">
    <citation type="submission" date="2025-08" db="UniProtKB">
        <authorList>
            <consortium name="Ensembl"/>
        </authorList>
    </citation>
    <scope>IDENTIFICATION</scope>
</reference>
<organism evidence="11 12">
    <name type="scientific">Sinocyclocheilus anshuiensis</name>
    <dbReference type="NCBI Taxonomy" id="1608454"/>
    <lineage>
        <taxon>Eukaryota</taxon>
        <taxon>Metazoa</taxon>
        <taxon>Chordata</taxon>
        <taxon>Craniata</taxon>
        <taxon>Vertebrata</taxon>
        <taxon>Euteleostomi</taxon>
        <taxon>Actinopterygii</taxon>
        <taxon>Neopterygii</taxon>
        <taxon>Teleostei</taxon>
        <taxon>Ostariophysi</taxon>
        <taxon>Cypriniformes</taxon>
        <taxon>Cyprinidae</taxon>
        <taxon>Cyprininae</taxon>
        <taxon>Sinocyclocheilus</taxon>
    </lineage>
</organism>
<dbReference type="GO" id="GO:0005737">
    <property type="term" value="C:cytoplasm"/>
    <property type="evidence" value="ECO:0007669"/>
    <property type="project" value="UniProtKB-ARBA"/>
</dbReference>
<evidence type="ECO:0000256" key="7">
    <source>
        <dbReference type="SAM" id="Coils"/>
    </source>
</evidence>
<proteinExistence type="predicted"/>
<dbReference type="InterPro" id="IPR051051">
    <property type="entry name" value="E3_ubiq-ligase_TRIM/RNF"/>
</dbReference>
<dbReference type="GeneID" id="107685016"/>
<dbReference type="InterPro" id="IPR013320">
    <property type="entry name" value="ConA-like_dom_sf"/>
</dbReference>
<protein>
    <submittedName>
        <fullName evidence="11">E3 ubiquitin/ISG15 ligase TRIM25-like</fullName>
    </submittedName>
</protein>
<feature type="domain" description="B30.2/SPRY" evidence="10">
    <location>
        <begin position="361"/>
        <end position="552"/>
    </location>
</feature>
<dbReference type="SUPFAM" id="SSF57850">
    <property type="entry name" value="RING/U-box"/>
    <property type="match status" value="1"/>
</dbReference>
<dbReference type="Gene3D" id="3.30.160.60">
    <property type="entry name" value="Classic Zinc Finger"/>
    <property type="match status" value="1"/>
</dbReference>
<sequence length="552" mass="62792">MAEASISVAPDQFCCPVCLDLLKEPVALPCGHTYCMACITDSWNQDDEKGVYSCPQCRQAFTPRPVLSKNTILAEMVEKLGKTTLQQPAAAPAGPGDVECSVCTGRKRKAVKSCLMCMNSYCQVHLEQHENFFKDKKHHLMEATKRLQQMICKTHDRPLEVFCQTDQECICLMCTLDKHQKHKTRPAAAERTDKQRQLEEIRRKYNEEIQQNEQKLQELRKAVDSHKRSAQAAVDYSERIFTELIHSIERRRSEVTQLIRAQEKAAVSQAEKLLKRLESSIDLLKRRDTELEQLSHTDDHIHFLQNFRPPVLLYVNVLDITVSSQLSFDNIGKSVSLLRGILEDFCKEEMERISARVKYIQITATNNPKTREEFLQSSCQLSLDPNTANTHLHLSQKNTVVTYTDKGQLCIAHPDTFKVSPQVLCRESVCGRAYWEVEWSGNCWVGISVSYKSIDRKGVEGEFGCNDQSWTLRNTNLDLLFTHNSAHSKIMAPLQSSRIGVYVDHSAGTLSFYSVSDTMTLLKRVKTTFTQPLYPGFTVLRGSSVKLCDLTT</sequence>
<feature type="coiled-coil region" evidence="7">
    <location>
        <begin position="260"/>
        <end position="294"/>
    </location>
</feature>
<dbReference type="SUPFAM" id="SSF49899">
    <property type="entry name" value="Concanavalin A-like lectins/glucanases"/>
    <property type="match status" value="1"/>
</dbReference>
<dbReference type="GO" id="GO:0008270">
    <property type="term" value="F:zinc ion binding"/>
    <property type="evidence" value="ECO:0007669"/>
    <property type="project" value="UniProtKB-KW"/>
</dbReference>
<evidence type="ECO:0000256" key="3">
    <source>
        <dbReference type="ARBA" id="ARBA00022771"/>
    </source>
</evidence>
<dbReference type="GO" id="GO:0045087">
    <property type="term" value="P:innate immune response"/>
    <property type="evidence" value="ECO:0007669"/>
    <property type="project" value="UniProtKB-KW"/>
</dbReference>
<evidence type="ECO:0000256" key="2">
    <source>
        <dbReference type="ARBA" id="ARBA00022723"/>
    </source>
</evidence>
<dbReference type="SMART" id="SM00589">
    <property type="entry name" value="PRY"/>
    <property type="match status" value="1"/>
</dbReference>
<dbReference type="Ensembl" id="ENSSANT00000025419.1">
    <property type="protein sequence ID" value="ENSSANP00000023854.1"/>
    <property type="gene ID" value="ENSSANG00000012278.1"/>
</dbReference>
<dbReference type="PROSITE" id="PS50188">
    <property type="entry name" value="B302_SPRY"/>
    <property type="match status" value="1"/>
</dbReference>
<dbReference type="InterPro" id="IPR003877">
    <property type="entry name" value="SPRY_dom"/>
</dbReference>
<dbReference type="SMART" id="SM00336">
    <property type="entry name" value="BBOX"/>
    <property type="match status" value="1"/>
</dbReference>
<dbReference type="PROSITE" id="PS50089">
    <property type="entry name" value="ZF_RING_2"/>
    <property type="match status" value="1"/>
</dbReference>
<dbReference type="Pfam" id="PF25600">
    <property type="entry name" value="TRIM_CC"/>
    <property type="match status" value="1"/>
</dbReference>
<dbReference type="InterPro" id="IPR001841">
    <property type="entry name" value="Znf_RING"/>
</dbReference>
<evidence type="ECO:0000313" key="12">
    <source>
        <dbReference type="Proteomes" id="UP000472260"/>
    </source>
</evidence>
<evidence type="ECO:0000259" key="8">
    <source>
        <dbReference type="PROSITE" id="PS50089"/>
    </source>
</evidence>
<dbReference type="Gene3D" id="3.30.40.10">
    <property type="entry name" value="Zinc/RING finger domain, C3HC4 (zinc finger)"/>
    <property type="match status" value="1"/>
</dbReference>
<keyword evidence="12" id="KW-1185">Reference proteome</keyword>
<dbReference type="Pfam" id="PF00622">
    <property type="entry name" value="SPRY"/>
    <property type="match status" value="1"/>
</dbReference>
<dbReference type="Pfam" id="PF13765">
    <property type="entry name" value="PRY"/>
    <property type="match status" value="1"/>
</dbReference>
<dbReference type="PROSITE" id="PS00518">
    <property type="entry name" value="ZF_RING_1"/>
    <property type="match status" value="1"/>
</dbReference>
<dbReference type="PANTHER" id="PTHR25465:SF5">
    <property type="entry name" value="E3 UBIQUITIN_ISG15 LIGASE TRIM25-RELATED"/>
    <property type="match status" value="1"/>
</dbReference>
<dbReference type="Pfam" id="PF15227">
    <property type="entry name" value="zf-C3HC4_4"/>
    <property type="match status" value="1"/>
</dbReference>
<keyword evidence="4" id="KW-0862">Zinc</keyword>
<name>A0A671LTZ7_9TELE</name>
<dbReference type="Proteomes" id="UP000472260">
    <property type="component" value="Unassembled WGS sequence"/>
</dbReference>
<feature type="domain" description="B box-type" evidence="9">
    <location>
        <begin position="147"/>
        <end position="187"/>
    </location>
</feature>
<keyword evidence="2" id="KW-0479">Metal-binding</keyword>
<keyword evidence="5" id="KW-0391">Immunity</keyword>
<dbReference type="KEGG" id="sanh:107685016"/>
<dbReference type="CDD" id="cd16040">
    <property type="entry name" value="SPRY_PRY_SNTX"/>
    <property type="match status" value="1"/>
</dbReference>
<feature type="domain" description="RING-type" evidence="8">
    <location>
        <begin position="15"/>
        <end position="58"/>
    </location>
</feature>
<dbReference type="InterPro" id="IPR000315">
    <property type="entry name" value="Znf_B-box"/>
</dbReference>
<dbReference type="SMART" id="SM00449">
    <property type="entry name" value="SPRY"/>
    <property type="match status" value="1"/>
</dbReference>
<evidence type="ECO:0000313" key="11">
    <source>
        <dbReference type="Ensembl" id="ENSSANP00000023854.1"/>
    </source>
</evidence>
<feature type="coiled-coil region" evidence="7">
    <location>
        <begin position="191"/>
        <end position="229"/>
    </location>
</feature>
<dbReference type="InterPro" id="IPR017907">
    <property type="entry name" value="Znf_RING_CS"/>
</dbReference>
<evidence type="ECO:0000259" key="9">
    <source>
        <dbReference type="PROSITE" id="PS50119"/>
    </source>
</evidence>
<evidence type="ECO:0000256" key="1">
    <source>
        <dbReference type="ARBA" id="ARBA00022588"/>
    </source>
</evidence>
<dbReference type="InterPro" id="IPR058030">
    <property type="entry name" value="TRIM8/14/16/25/29/45/65_CC"/>
</dbReference>
<dbReference type="PANTHER" id="PTHR25465">
    <property type="entry name" value="B-BOX DOMAIN CONTAINING"/>
    <property type="match status" value="1"/>
</dbReference>
<keyword evidence="7" id="KW-0175">Coiled coil</keyword>
<dbReference type="InterPro" id="IPR001870">
    <property type="entry name" value="B30.2/SPRY"/>
</dbReference>
<dbReference type="InterPro" id="IPR013083">
    <property type="entry name" value="Znf_RING/FYVE/PHD"/>
</dbReference>
<keyword evidence="3 6" id="KW-0863">Zinc-finger</keyword>
<dbReference type="Gene3D" id="2.60.120.920">
    <property type="match status" value="1"/>
</dbReference>
<dbReference type="PROSITE" id="PS50119">
    <property type="entry name" value="ZF_BBOX"/>
    <property type="match status" value="1"/>
</dbReference>
<dbReference type="OrthoDB" id="9903688at2759"/>
<dbReference type="Gene3D" id="4.10.830.40">
    <property type="match status" value="1"/>
</dbReference>
<dbReference type="AlphaFoldDB" id="A0A671LTZ7"/>
<dbReference type="InterPro" id="IPR003879">
    <property type="entry name" value="Butyrophylin_SPRY"/>
</dbReference>
<dbReference type="CDD" id="cd19769">
    <property type="entry name" value="Bbox2_TRIM16-like"/>
    <property type="match status" value="1"/>
</dbReference>
<dbReference type="InterPro" id="IPR043136">
    <property type="entry name" value="B30.2/SPRY_sf"/>
</dbReference>
<dbReference type="SUPFAM" id="SSF57845">
    <property type="entry name" value="B-box zinc-binding domain"/>
    <property type="match status" value="1"/>
</dbReference>
<evidence type="ECO:0000259" key="10">
    <source>
        <dbReference type="PROSITE" id="PS50188"/>
    </source>
</evidence>
<dbReference type="PRINTS" id="PR01407">
    <property type="entry name" value="BUTYPHLNCDUF"/>
</dbReference>
<evidence type="ECO:0000256" key="4">
    <source>
        <dbReference type="ARBA" id="ARBA00022833"/>
    </source>
</evidence>
<evidence type="ECO:0000256" key="5">
    <source>
        <dbReference type="ARBA" id="ARBA00022859"/>
    </source>
</evidence>